<dbReference type="InterPro" id="IPR036388">
    <property type="entry name" value="WH-like_DNA-bd_sf"/>
</dbReference>
<accession>A0A9Q3W5R8</accession>
<dbReference type="RefSeq" id="WP_233925482.1">
    <property type="nucleotide sequence ID" value="NZ_JAJVKT010000006.1"/>
</dbReference>
<name>A0A9Q3W5R8_9GAMM</name>
<keyword evidence="2" id="KW-0805">Transcription regulation</keyword>
<sequence>MTIAGEKEAFERRIDQLYHSHSGWLRGWLRRRLDCSHSAEDLTQDTFMRLLTARDRDGVLAVREPRAYLSTVAGRLLVNHYRRLSLERTYKETLALLPPEQAPSPEWRLALLETLQEVDALLDRLPEKVRTAFLLSQLEGLTYAVIAEHLAVSERTVKRYMARALEECILLMD</sequence>
<dbReference type="GO" id="GO:0006352">
    <property type="term" value="P:DNA-templated transcription initiation"/>
    <property type="evidence" value="ECO:0007669"/>
    <property type="project" value="InterPro"/>
</dbReference>
<dbReference type="SUPFAM" id="SSF88946">
    <property type="entry name" value="Sigma2 domain of RNA polymerase sigma factors"/>
    <property type="match status" value="1"/>
</dbReference>
<dbReference type="InterPro" id="IPR013249">
    <property type="entry name" value="RNA_pol_sigma70_r4_t2"/>
</dbReference>
<dbReference type="SUPFAM" id="SSF88659">
    <property type="entry name" value="Sigma3 and sigma4 domains of RNA polymerase sigma factors"/>
    <property type="match status" value="1"/>
</dbReference>
<dbReference type="InterPro" id="IPR039425">
    <property type="entry name" value="RNA_pol_sigma-70-like"/>
</dbReference>
<dbReference type="InterPro" id="IPR014284">
    <property type="entry name" value="RNA_pol_sigma-70_dom"/>
</dbReference>
<evidence type="ECO:0000313" key="8">
    <source>
        <dbReference type="Proteomes" id="UP001107961"/>
    </source>
</evidence>
<feature type="domain" description="RNA polymerase sigma-70 region 2" evidence="5">
    <location>
        <begin position="17"/>
        <end position="84"/>
    </location>
</feature>
<dbReference type="InterPro" id="IPR013325">
    <property type="entry name" value="RNA_pol_sigma_r2"/>
</dbReference>
<dbReference type="NCBIfam" id="TIGR02937">
    <property type="entry name" value="sigma70-ECF"/>
    <property type="match status" value="1"/>
</dbReference>
<dbReference type="GO" id="GO:0016987">
    <property type="term" value="F:sigma factor activity"/>
    <property type="evidence" value="ECO:0007669"/>
    <property type="project" value="UniProtKB-KW"/>
</dbReference>
<keyword evidence="4" id="KW-0804">Transcription</keyword>
<evidence type="ECO:0000259" key="6">
    <source>
        <dbReference type="Pfam" id="PF08281"/>
    </source>
</evidence>
<dbReference type="AlphaFoldDB" id="A0A9Q3W5R8"/>
<dbReference type="InterPro" id="IPR013324">
    <property type="entry name" value="RNA_pol_sigma_r3/r4-like"/>
</dbReference>
<evidence type="ECO:0000256" key="4">
    <source>
        <dbReference type="ARBA" id="ARBA00023163"/>
    </source>
</evidence>
<dbReference type="GO" id="GO:0003677">
    <property type="term" value="F:DNA binding"/>
    <property type="evidence" value="ECO:0007669"/>
    <property type="project" value="InterPro"/>
</dbReference>
<dbReference type="Gene3D" id="1.10.1740.10">
    <property type="match status" value="1"/>
</dbReference>
<reference evidence="7" key="1">
    <citation type="submission" date="2022-01" db="EMBL/GenBank/DDBJ databases">
        <authorList>
            <person name="Karlyshev A.V."/>
            <person name="Jaspars M."/>
        </authorList>
    </citation>
    <scope>NUCLEOTIDE SEQUENCE</scope>
    <source>
        <strain evidence="7">AGSA3-2</strain>
    </source>
</reference>
<proteinExistence type="inferred from homology"/>
<evidence type="ECO:0000259" key="5">
    <source>
        <dbReference type="Pfam" id="PF04542"/>
    </source>
</evidence>
<evidence type="ECO:0000256" key="3">
    <source>
        <dbReference type="ARBA" id="ARBA00023082"/>
    </source>
</evidence>
<dbReference type="NCBIfam" id="NF009180">
    <property type="entry name" value="PRK12528.1"/>
    <property type="match status" value="1"/>
</dbReference>
<comment type="caution">
    <text evidence="7">The sequence shown here is derived from an EMBL/GenBank/DDBJ whole genome shotgun (WGS) entry which is preliminary data.</text>
</comment>
<dbReference type="NCBIfam" id="NF007232">
    <property type="entry name" value="PRK09651.1"/>
    <property type="match status" value="1"/>
</dbReference>
<dbReference type="InterPro" id="IPR007627">
    <property type="entry name" value="RNA_pol_sigma70_r2"/>
</dbReference>
<dbReference type="EMBL" id="JAJVKT010000006">
    <property type="protein sequence ID" value="MCE7508332.1"/>
    <property type="molecule type" value="Genomic_DNA"/>
</dbReference>
<organism evidence="7 8">
    <name type="scientific">Alloalcanivorax xenomutans</name>
    <dbReference type="NCBI Taxonomy" id="1094342"/>
    <lineage>
        <taxon>Bacteria</taxon>
        <taxon>Pseudomonadati</taxon>
        <taxon>Pseudomonadota</taxon>
        <taxon>Gammaproteobacteria</taxon>
        <taxon>Oceanospirillales</taxon>
        <taxon>Alcanivoracaceae</taxon>
        <taxon>Alloalcanivorax</taxon>
    </lineage>
</organism>
<protein>
    <submittedName>
        <fullName evidence="7">Sigma-70 family RNA polymerase sigma factor</fullName>
    </submittedName>
</protein>
<dbReference type="Gene3D" id="1.10.10.10">
    <property type="entry name" value="Winged helix-like DNA-binding domain superfamily/Winged helix DNA-binding domain"/>
    <property type="match status" value="1"/>
</dbReference>
<dbReference type="PANTHER" id="PTHR43133:SF63">
    <property type="entry name" value="RNA POLYMERASE SIGMA FACTOR FECI-RELATED"/>
    <property type="match status" value="1"/>
</dbReference>
<dbReference type="Pfam" id="PF08281">
    <property type="entry name" value="Sigma70_r4_2"/>
    <property type="match status" value="1"/>
</dbReference>
<dbReference type="CDD" id="cd06171">
    <property type="entry name" value="Sigma70_r4"/>
    <property type="match status" value="1"/>
</dbReference>
<evidence type="ECO:0000256" key="1">
    <source>
        <dbReference type="ARBA" id="ARBA00010641"/>
    </source>
</evidence>
<feature type="domain" description="RNA polymerase sigma factor 70 region 4 type 2" evidence="6">
    <location>
        <begin position="116"/>
        <end position="168"/>
    </location>
</feature>
<evidence type="ECO:0000256" key="2">
    <source>
        <dbReference type="ARBA" id="ARBA00023015"/>
    </source>
</evidence>
<comment type="similarity">
    <text evidence="1">Belongs to the sigma-70 factor family. ECF subfamily.</text>
</comment>
<keyword evidence="8" id="KW-1185">Reference proteome</keyword>
<gene>
    <name evidence="7" type="ORF">LZG35_06745</name>
</gene>
<keyword evidence="3" id="KW-0731">Sigma factor</keyword>
<evidence type="ECO:0000313" key="7">
    <source>
        <dbReference type="EMBL" id="MCE7508332.1"/>
    </source>
</evidence>
<dbReference type="Proteomes" id="UP001107961">
    <property type="component" value="Unassembled WGS sequence"/>
</dbReference>
<dbReference type="PANTHER" id="PTHR43133">
    <property type="entry name" value="RNA POLYMERASE ECF-TYPE SIGMA FACTO"/>
    <property type="match status" value="1"/>
</dbReference>
<dbReference type="Pfam" id="PF04542">
    <property type="entry name" value="Sigma70_r2"/>
    <property type="match status" value="1"/>
</dbReference>